<sequence length="198" mass="21406">MRLSLACMANFMLTTTSLCVATLARVDSIPSARADAPLITLRAPLTTAVKSSWRSKTFCEAQGLDKSIKTSGYGAVCLKKPGYAYKVPKKEDPNGLLELTSGNWKTHHGDPLIAGECEHFLEQRMLTGLLMADLVEDLVKNKNSAFPDIAKAETQICDAIKANPDDWESGVVSSMNGDTNLVGVPANVNRLKTFSSNE</sequence>
<dbReference type="GeneID" id="37037020"/>
<keyword evidence="1" id="KW-0732">Signal</keyword>
<dbReference type="InParanoid" id="A0A316W0X4"/>
<protein>
    <submittedName>
        <fullName evidence="2">Uncharacterized protein</fullName>
    </submittedName>
</protein>
<evidence type="ECO:0000313" key="3">
    <source>
        <dbReference type="Proteomes" id="UP000245783"/>
    </source>
</evidence>
<dbReference type="EMBL" id="KZ819370">
    <property type="protein sequence ID" value="PWN43349.1"/>
    <property type="molecule type" value="Genomic_DNA"/>
</dbReference>
<name>A0A316W0X4_9BASI</name>
<dbReference type="RefSeq" id="XP_025370509.1">
    <property type="nucleotide sequence ID" value="XM_025515150.1"/>
</dbReference>
<proteinExistence type="predicted"/>
<evidence type="ECO:0000256" key="1">
    <source>
        <dbReference type="SAM" id="SignalP"/>
    </source>
</evidence>
<accession>A0A316W0X4</accession>
<feature type="chain" id="PRO_5016456296" evidence="1">
    <location>
        <begin position="20"/>
        <end position="198"/>
    </location>
</feature>
<reference evidence="2 3" key="1">
    <citation type="journal article" date="2018" name="Mol. Biol. Evol.">
        <title>Broad Genomic Sampling Reveals a Smut Pathogenic Ancestry of the Fungal Clade Ustilaginomycotina.</title>
        <authorList>
            <person name="Kijpornyongpan T."/>
            <person name="Mondo S.J."/>
            <person name="Barry K."/>
            <person name="Sandor L."/>
            <person name="Lee J."/>
            <person name="Lipzen A."/>
            <person name="Pangilinan J."/>
            <person name="LaButti K."/>
            <person name="Hainaut M."/>
            <person name="Henrissat B."/>
            <person name="Grigoriev I.V."/>
            <person name="Spatafora J.W."/>
            <person name="Aime M.C."/>
        </authorList>
    </citation>
    <scope>NUCLEOTIDE SEQUENCE [LARGE SCALE GENOMIC DNA]</scope>
    <source>
        <strain evidence="2 3">MCA 4658</strain>
    </source>
</reference>
<feature type="signal peptide" evidence="1">
    <location>
        <begin position="1"/>
        <end position="19"/>
    </location>
</feature>
<evidence type="ECO:0000313" key="2">
    <source>
        <dbReference type="EMBL" id="PWN43349.1"/>
    </source>
</evidence>
<dbReference type="AlphaFoldDB" id="A0A316W0X4"/>
<keyword evidence="3" id="KW-1185">Reference proteome</keyword>
<organism evidence="2 3">
    <name type="scientific">Ceraceosorus guamensis</name>
    <dbReference type="NCBI Taxonomy" id="1522189"/>
    <lineage>
        <taxon>Eukaryota</taxon>
        <taxon>Fungi</taxon>
        <taxon>Dikarya</taxon>
        <taxon>Basidiomycota</taxon>
        <taxon>Ustilaginomycotina</taxon>
        <taxon>Exobasidiomycetes</taxon>
        <taxon>Ceraceosorales</taxon>
        <taxon>Ceraceosoraceae</taxon>
        <taxon>Ceraceosorus</taxon>
    </lineage>
</organism>
<dbReference type="Proteomes" id="UP000245783">
    <property type="component" value="Unassembled WGS sequence"/>
</dbReference>
<gene>
    <name evidence="2" type="ORF">IE81DRAFT_329498</name>
</gene>